<evidence type="ECO:0000313" key="7">
    <source>
        <dbReference type="Proteomes" id="UP000595095"/>
    </source>
</evidence>
<protein>
    <recommendedName>
        <fullName evidence="4">Putative glucose-6-phosphate 1-epimerase</fullName>
        <ecNumber evidence="4">5.1.3.15</ecNumber>
    </recommendedName>
</protein>
<reference evidence="6 7" key="1">
    <citation type="submission" date="2020-11" db="EMBL/GenBank/DDBJ databases">
        <title>Complete genome sequence for Salinimonas sp. strain G2-b.</title>
        <authorList>
            <person name="Park S.-J."/>
        </authorList>
    </citation>
    <scope>NUCLEOTIDE SEQUENCE [LARGE SCALE GENOMIC DNA]</scope>
    <source>
        <strain evidence="6 7">G2-b</strain>
    </source>
</reference>
<dbReference type="InterPro" id="IPR025532">
    <property type="entry name" value="G6P_1-epimerase"/>
</dbReference>
<keyword evidence="3 4" id="KW-0413">Isomerase</keyword>
<dbReference type="InterPro" id="IPR011013">
    <property type="entry name" value="Gal_mutarotase_sf_dom"/>
</dbReference>
<organism evidence="6 7">
    <name type="scientific">Salinimonas marina</name>
    <dbReference type="NCBI Taxonomy" id="2785918"/>
    <lineage>
        <taxon>Bacteria</taxon>
        <taxon>Pseudomonadati</taxon>
        <taxon>Pseudomonadota</taxon>
        <taxon>Gammaproteobacteria</taxon>
        <taxon>Alteromonadales</taxon>
        <taxon>Alteromonadaceae</taxon>
        <taxon>Alteromonas/Salinimonas group</taxon>
        <taxon>Salinimonas</taxon>
    </lineage>
</organism>
<comment type="similarity">
    <text evidence="2 4">Belongs to the glucose-6-phosphate 1-epimerase family.</text>
</comment>
<evidence type="ECO:0000256" key="4">
    <source>
        <dbReference type="PIRNR" id="PIRNR016020"/>
    </source>
</evidence>
<dbReference type="InterPro" id="IPR014718">
    <property type="entry name" value="GH-type_carb-bd"/>
</dbReference>
<evidence type="ECO:0000256" key="2">
    <source>
        <dbReference type="ARBA" id="ARBA00005866"/>
    </source>
</evidence>
<dbReference type="Proteomes" id="UP000595095">
    <property type="component" value="Chromosome"/>
</dbReference>
<dbReference type="PANTHER" id="PTHR11122">
    <property type="entry name" value="APOSPORY-ASSOCIATED PROTEIN C-RELATED"/>
    <property type="match status" value="1"/>
</dbReference>
<dbReference type="Pfam" id="PF01263">
    <property type="entry name" value="Aldose_epim"/>
    <property type="match status" value="1"/>
</dbReference>
<dbReference type="EMBL" id="CP064795">
    <property type="protein sequence ID" value="QPG06862.1"/>
    <property type="molecule type" value="Genomic_DNA"/>
</dbReference>
<evidence type="ECO:0000256" key="1">
    <source>
        <dbReference type="ARBA" id="ARBA00001096"/>
    </source>
</evidence>
<keyword evidence="7" id="KW-1185">Reference proteome</keyword>
<dbReference type="RefSeq" id="WP_195811935.1">
    <property type="nucleotide sequence ID" value="NZ_CP064795.1"/>
</dbReference>
<dbReference type="CDD" id="cd09020">
    <property type="entry name" value="D-hex-6-P-epi_like"/>
    <property type="match status" value="1"/>
</dbReference>
<dbReference type="InterPro" id="IPR008183">
    <property type="entry name" value="Aldose_1/G6P_1-epimerase"/>
</dbReference>
<dbReference type="SUPFAM" id="SSF74650">
    <property type="entry name" value="Galactose mutarotase-like"/>
    <property type="match status" value="1"/>
</dbReference>
<gene>
    <name evidence="6" type="ORF">IT774_06995</name>
</gene>
<dbReference type="GO" id="GO:0005975">
    <property type="term" value="P:carbohydrate metabolic process"/>
    <property type="evidence" value="ECO:0007669"/>
    <property type="project" value="InterPro"/>
</dbReference>
<dbReference type="Gene3D" id="2.70.98.10">
    <property type="match status" value="1"/>
</dbReference>
<name>A0A7S9HEG3_9ALTE</name>
<evidence type="ECO:0000256" key="5">
    <source>
        <dbReference type="PIRSR" id="PIRSR016020-1"/>
    </source>
</evidence>
<dbReference type="KEGG" id="smaa:IT774_06995"/>
<feature type="active site" evidence="5">
    <location>
        <position position="259"/>
    </location>
</feature>
<dbReference type="AlphaFoldDB" id="A0A7S9HEG3"/>
<dbReference type="GO" id="GO:0030246">
    <property type="term" value="F:carbohydrate binding"/>
    <property type="evidence" value="ECO:0007669"/>
    <property type="project" value="UniProtKB-UniRule"/>
</dbReference>
<dbReference type="GO" id="GO:0047938">
    <property type="term" value="F:glucose-6-phosphate 1-epimerase activity"/>
    <property type="evidence" value="ECO:0007669"/>
    <property type="project" value="UniProtKB-UniRule"/>
</dbReference>
<feature type="active site" evidence="5">
    <location>
        <position position="159"/>
    </location>
</feature>
<evidence type="ECO:0000256" key="3">
    <source>
        <dbReference type="ARBA" id="ARBA00023235"/>
    </source>
</evidence>
<sequence length="283" mass="31460">MSITQGIEISEISGITFLNIDNDAASARISLFGGHILSYIPKTDNQERLWLSPHANLTGEKPIRGGIPVCWPWFSDDHGREKGALPSHGILRSQVWQLANSETTKEGTHIELVPSYTRADGFEYDCEVSLHVWVGKSLKVELITANTGIVPFTFNTALHTYFQVDDIHKVTLTGIEGQYKDKTDNWALKDTPAPYKISSETDRIHLTATARTDIEENGTAFTTVESAGHDSLVVWNPWQTAASIADMDAFGYKHMICVETAVTQNKILEPDETHRLLQTIVPV</sequence>
<dbReference type="EC" id="5.1.3.15" evidence="4"/>
<dbReference type="PANTHER" id="PTHR11122:SF13">
    <property type="entry name" value="GLUCOSE-6-PHOSPHATE 1-EPIMERASE"/>
    <property type="match status" value="1"/>
</dbReference>
<proteinExistence type="inferred from homology"/>
<dbReference type="PIRSF" id="PIRSF016020">
    <property type="entry name" value="PHexose_mutarotase"/>
    <property type="match status" value="1"/>
</dbReference>
<accession>A0A7S9HEG3</accession>
<evidence type="ECO:0000313" key="6">
    <source>
        <dbReference type="EMBL" id="QPG06862.1"/>
    </source>
</evidence>
<comment type="catalytic activity">
    <reaction evidence="1">
        <text>alpha-D-glucose 6-phosphate = beta-D-glucose 6-phosphate</text>
        <dbReference type="Rhea" id="RHEA:16249"/>
        <dbReference type="ChEBI" id="CHEBI:58225"/>
        <dbReference type="ChEBI" id="CHEBI:58247"/>
        <dbReference type="EC" id="5.1.3.15"/>
    </reaction>
</comment>